<reference evidence="6" key="1">
    <citation type="journal article" date="2019" name="Int. J. Syst. Evol. Microbiol.">
        <title>The Global Catalogue of Microorganisms (GCM) 10K type strain sequencing project: providing services to taxonomists for standard genome sequencing and annotation.</title>
        <authorList>
            <consortium name="The Broad Institute Genomics Platform"/>
            <consortium name="The Broad Institute Genome Sequencing Center for Infectious Disease"/>
            <person name="Wu L."/>
            <person name="Ma J."/>
        </authorList>
    </citation>
    <scope>NUCLEOTIDE SEQUENCE [LARGE SCALE GENOMIC DNA]</scope>
    <source>
        <strain evidence="6">NBRC 101365</strain>
    </source>
</reference>
<dbReference type="RefSeq" id="WP_284314821.1">
    <property type="nucleotide sequence ID" value="NZ_BSPC01000054.1"/>
</dbReference>
<sequence>MSKISRRQTLGLGLAAGFSMTMLAGGEDTAKAAPAGTTFSLLLVNDIYQAGDTKGRGGFPKLAAVVKAERARGVPMLFCHAGDSFSPSLMSGFDQGEHIVTLTNMIKPDVFVPGNHEFDFGTDVYFKRLREANYPFFAANMRQADGSSIPGMQDNTIIELGGIKVGVTSLALAATPQMSQSGNLVFKPEMETLRAETAALRKAGAEFIVCVAHTDRTMDNEIVRSRLVDVLLSGHDHDLAIGYDGRTVMVESNEEGNFVTAIDFAVTVSGEGDQRKLSWLPNFRVHDSMSVTPDPEVQAVVDKLEAELSQELDVVIGKTVVALDSRTASVRSEETTMGDLIADAIRARTDADCALTNGGGIRANKLYPAGSQLTRRDILSELPFGNTTVLVELKGSDLKAALENGVSQLENYAGRFPQVSGMIVTVDSKAPVGSRIVSVSINNEPLDPTKSYKLASNNFMLAGGDGYTALAKGRVLIGATDGKLLANEVMVYVRQKGVIGISAQKRIVIQ</sequence>
<dbReference type="InterPro" id="IPR008334">
    <property type="entry name" value="5'-Nucleotdase_C"/>
</dbReference>
<keyword evidence="1 2" id="KW-0732">Signal</keyword>
<dbReference type="InterPro" id="IPR036907">
    <property type="entry name" value="5'-Nucleotdase_C_sf"/>
</dbReference>
<keyword evidence="6" id="KW-1185">Reference proteome</keyword>
<keyword evidence="2" id="KW-0547">Nucleotide-binding</keyword>
<dbReference type="Gene3D" id="3.60.21.10">
    <property type="match status" value="1"/>
</dbReference>
<dbReference type="PANTHER" id="PTHR11575:SF24">
    <property type="entry name" value="5'-NUCLEOTIDASE"/>
    <property type="match status" value="1"/>
</dbReference>
<feature type="chain" id="PRO_5044991069" evidence="2">
    <location>
        <begin position="25"/>
        <end position="510"/>
    </location>
</feature>
<dbReference type="InterPro" id="IPR006311">
    <property type="entry name" value="TAT_signal"/>
</dbReference>
<dbReference type="InterPro" id="IPR006179">
    <property type="entry name" value="5_nucleotidase/apyrase"/>
</dbReference>
<dbReference type="EMBL" id="BSPC01000054">
    <property type="protein sequence ID" value="GLS21823.1"/>
    <property type="molecule type" value="Genomic_DNA"/>
</dbReference>
<evidence type="ECO:0000313" key="6">
    <source>
        <dbReference type="Proteomes" id="UP001156882"/>
    </source>
</evidence>
<dbReference type="SUPFAM" id="SSF56300">
    <property type="entry name" value="Metallo-dependent phosphatases"/>
    <property type="match status" value="1"/>
</dbReference>
<evidence type="ECO:0000256" key="1">
    <source>
        <dbReference type="ARBA" id="ARBA00022729"/>
    </source>
</evidence>
<name>A0ABQ6CNC2_9HYPH</name>
<comment type="caution">
    <text evidence="5">The sequence shown here is derived from an EMBL/GenBank/DDBJ whole genome shotgun (WGS) entry which is preliminary data.</text>
</comment>
<proteinExistence type="inferred from homology"/>
<evidence type="ECO:0000259" key="4">
    <source>
        <dbReference type="Pfam" id="PF02872"/>
    </source>
</evidence>
<comment type="similarity">
    <text evidence="2">Belongs to the 5'-nucleotidase family.</text>
</comment>
<feature type="signal peptide" evidence="2">
    <location>
        <begin position="1"/>
        <end position="24"/>
    </location>
</feature>
<dbReference type="PANTHER" id="PTHR11575">
    <property type="entry name" value="5'-NUCLEOTIDASE-RELATED"/>
    <property type="match status" value="1"/>
</dbReference>
<dbReference type="Pfam" id="PF02872">
    <property type="entry name" value="5_nucleotid_C"/>
    <property type="match status" value="1"/>
</dbReference>
<dbReference type="SUPFAM" id="SSF55816">
    <property type="entry name" value="5'-nucleotidase (syn. UDP-sugar hydrolase), C-terminal domain"/>
    <property type="match status" value="1"/>
</dbReference>
<dbReference type="Gene3D" id="3.90.780.10">
    <property type="entry name" value="5'-Nucleotidase, C-terminal domain"/>
    <property type="match status" value="1"/>
</dbReference>
<accession>A0ABQ6CNC2</accession>
<dbReference type="InterPro" id="IPR004843">
    <property type="entry name" value="Calcineurin-like_PHP"/>
</dbReference>
<dbReference type="InterPro" id="IPR029052">
    <property type="entry name" value="Metallo-depent_PP-like"/>
</dbReference>
<evidence type="ECO:0000256" key="2">
    <source>
        <dbReference type="RuleBase" id="RU362119"/>
    </source>
</evidence>
<dbReference type="Pfam" id="PF00149">
    <property type="entry name" value="Metallophos"/>
    <property type="match status" value="1"/>
</dbReference>
<evidence type="ECO:0000313" key="5">
    <source>
        <dbReference type="EMBL" id="GLS21823.1"/>
    </source>
</evidence>
<evidence type="ECO:0000259" key="3">
    <source>
        <dbReference type="Pfam" id="PF00149"/>
    </source>
</evidence>
<dbReference type="PRINTS" id="PR01607">
    <property type="entry name" value="APYRASEFAMLY"/>
</dbReference>
<organism evidence="5 6">
    <name type="scientific">Labrys miyagiensis</name>
    <dbReference type="NCBI Taxonomy" id="346912"/>
    <lineage>
        <taxon>Bacteria</taxon>
        <taxon>Pseudomonadati</taxon>
        <taxon>Pseudomonadota</taxon>
        <taxon>Alphaproteobacteria</taxon>
        <taxon>Hyphomicrobiales</taxon>
        <taxon>Xanthobacteraceae</taxon>
        <taxon>Labrys</taxon>
    </lineage>
</organism>
<feature type="domain" description="5'-Nucleotidase C-terminal" evidence="4">
    <location>
        <begin position="315"/>
        <end position="471"/>
    </location>
</feature>
<feature type="domain" description="Calcineurin-like phosphoesterase" evidence="3">
    <location>
        <begin position="42"/>
        <end position="238"/>
    </location>
</feature>
<protein>
    <submittedName>
        <fullName evidence="5">Multifunctional 2',3'-cyclic-nucleotide 2'-phosphodiesterase/5'-nucleotidase/3'-nucleotidase</fullName>
    </submittedName>
</protein>
<dbReference type="Proteomes" id="UP001156882">
    <property type="component" value="Unassembled WGS sequence"/>
</dbReference>
<keyword evidence="2" id="KW-0378">Hydrolase</keyword>
<dbReference type="PROSITE" id="PS51318">
    <property type="entry name" value="TAT"/>
    <property type="match status" value="1"/>
</dbReference>
<gene>
    <name evidence="5" type="ORF">GCM10007874_48400</name>
</gene>